<dbReference type="NCBIfam" id="TIGR02860">
    <property type="entry name" value="spore_IV_B"/>
    <property type="match status" value="1"/>
</dbReference>
<dbReference type="PROSITE" id="PS51494">
    <property type="entry name" value="SPOIVB"/>
    <property type="match status" value="1"/>
</dbReference>
<proteinExistence type="predicted"/>
<evidence type="ECO:0000313" key="5">
    <source>
        <dbReference type="Proteomes" id="UP000824072"/>
    </source>
</evidence>
<evidence type="ECO:0000313" key="4">
    <source>
        <dbReference type="EMBL" id="HIU34903.1"/>
    </source>
</evidence>
<gene>
    <name evidence="4" type="primary">spoIVB</name>
    <name evidence="4" type="ORF">IAB02_10095</name>
</gene>
<protein>
    <submittedName>
        <fullName evidence="4">SpoIVB peptidase</fullName>
        <ecNumber evidence="4">3.4.21.116</ecNumber>
    </submittedName>
</protein>
<dbReference type="PROSITE" id="PS50106">
    <property type="entry name" value="PDZ"/>
    <property type="match status" value="1"/>
</dbReference>
<dbReference type="InterPro" id="IPR036034">
    <property type="entry name" value="PDZ_sf"/>
</dbReference>
<accession>A0A9D1LBX1</accession>
<dbReference type="AlphaFoldDB" id="A0A9D1LBX1"/>
<feature type="domain" description="Peptidase S55" evidence="3">
    <location>
        <begin position="190"/>
        <end position="429"/>
    </location>
</feature>
<comment type="caution">
    <text evidence="4">The sequence shown here is derived from an EMBL/GenBank/DDBJ whole genome shotgun (WGS) entry which is preliminary data.</text>
</comment>
<dbReference type="InterPro" id="IPR008763">
    <property type="entry name" value="Peptidase_S55"/>
</dbReference>
<dbReference type="InterPro" id="IPR014219">
    <property type="entry name" value="SpoIVB"/>
</dbReference>
<dbReference type="SMART" id="SM00228">
    <property type="entry name" value="PDZ"/>
    <property type="match status" value="1"/>
</dbReference>
<evidence type="ECO:0000259" key="3">
    <source>
        <dbReference type="PROSITE" id="PS51494"/>
    </source>
</evidence>
<dbReference type="SUPFAM" id="SSF50494">
    <property type="entry name" value="Trypsin-like serine proteases"/>
    <property type="match status" value="1"/>
</dbReference>
<feature type="chain" id="PRO_5039359669" evidence="1">
    <location>
        <begin position="30"/>
        <end position="429"/>
    </location>
</feature>
<dbReference type="EMBL" id="DVMU01000213">
    <property type="protein sequence ID" value="HIU34903.1"/>
    <property type="molecule type" value="Genomic_DNA"/>
</dbReference>
<dbReference type="Pfam" id="PF05580">
    <property type="entry name" value="Peptidase_S55"/>
    <property type="match status" value="1"/>
</dbReference>
<evidence type="ECO:0000259" key="2">
    <source>
        <dbReference type="PROSITE" id="PS50106"/>
    </source>
</evidence>
<dbReference type="InterPro" id="IPR009003">
    <property type="entry name" value="Peptidase_S1_PA"/>
</dbReference>
<organism evidence="4 5">
    <name type="scientific">Candidatus Pullichristensenella excrementigallinarum</name>
    <dbReference type="NCBI Taxonomy" id="2840907"/>
    <lineage>
        <taxon>Bacteria</taxon>
        <taxon>Bacillati</taxon>
        <taxon>Bacillota</taxon>
        <taxon>Clostridia</taxon>
        <taxon>Candidatus Pullichristensenella</taxon>
    </lineage>
</organism>
<dbReference type="SUPFAM" id="SSF50156">
    <property type="entry name" value="PDZ domain-like"/>
    <property type="match status" value="1"/>
</dbReference>
<dbReference type="InterPro" id="IPR041489">
    <property type="entry name" value="PDZ_6"/>
</dbReference>
<evidence type="ECO:0000256" key="1">
    <source>
        <dbReference type="SAM" id="SignalP"/>
    </source>
</evidence>
<dbReference type="InterPro" id="IPR001478">
    <property type="entry name" value="PDZ"/>
</dbReference>
<feature type="signal peptide" evidence="1">
    <location>
        <begin position="1"/>
        <end position="29"/>
    </location>
</feature>
<sequence length="429" mass="45545">MKNGRARRILGIWVAAAFVAACMSPPMRAFEDLPESVHLKSGAEAELHFSLPGVAEITSPNEAVIAGFDQSVTEMGNEVTITAGSRSGEATVTYRLLGLIPVKQVSVTVDEERRLIPGGQSVGVAIRTEGVVVVGASDLGSVASPARLAGLRAGDRILSVNGVAVTGAQHLTELVSDGNEAEFEIERDGERQKVAFSPALDRRDNAYRLGVWVRDSTAGIGTLTFYDPQQKTFGALGHAITDVDTGIVLPVGEGGIYESSVVDVNKGKSGQPGELLGQFFDAETMLGEVKENTDYGIFGNAEQEISNPLYPEGLPAGTRADVSLGKAELLTTLVDGEIRSYEIEIVKLADQSEAATRSMVIRVTDEELLEKTGGIVQGMSGSPIIQNGRIIGAVTHVFVNDPTQGYGVYLDWMLEQIPEEGEEWGVSAA</sequence>
<feature type="domain" description="PDZ" evidence="2">
    <location>
        <begin position="106"/>
        <end position="189"/>
    </location>
</feature>
<keyword evidence="1" id="KW-0732">Signal</keyword>
<reference evidence="4" key="2">
    <citation type="journal article" date="2021" name="PeerJ">
        <title>Extensive microbial diversity within the chicken gut microbiome revealed by metagenomics and culture.</title>
        <authorList>
            <person name="Gilroy R."/>
            <person name="Ravi A."/>
            <person name="Getino M."/>
            <person name="Pursley I."/>
            <person name="Horton D.L."/>
            <person name="Alikhan N.F."/>
            <person name="Baker D."/>
            <person name="Gharbi K."/>
            <person name="Hall N."/>
            <person name="Watson M."/>
            <person name="Adriaenssens E.M."/>
            <person name="Foster-Nyarko E."/>
            <person name="Jarju S."/>
            <person name="Secka A."/>
            <person name="Antonio M."/>
            <person name="Oren A."/>
            <person name="Chaudhuri R.R."/>
            <person name="La Ragione R."/>
            <person name="Hildebrand F."/>
            <person name="Pallen M.J."/>
        </authorList>
    </citation>
    <scope>NUCLEOTIDE SEQUENCE</scope>
    <source>
        <strain evidence="4">ChiHcec3-11533</strain>
    </source>
</reference>
<dbReference type="Pfam" id="PF17820">
    <property type="entry name" value="PDZ_6"/>
    <property type="match status" value="1"/>
</dbReference>
<dbReference type="Proteomes" id="UP000824072">
    <property type="component" value="Unassembled WGS sequence"/>
</dbReference>
<reference evidence="4" key="1">
    <citation type="submission" date="2020-10" db="EMBL/GenBank/DDBJ databases">
        <authorList>
            <person name="Gilroy R."/>
        </authorList>
    </citation>
    <scope>NUCLEOTIDE SEQUENCE</scope>
    <source>
        <strain evidence="4">ChiHcec3-11533</strain>
    </source>
</reference>
<dbReference type="EC" id="3.4.21.116" evidence="4"/>
<keyword evidence="4" id="KW-0378">Hydrolase</keyword>
<dbReference type="Gene3D" id="2.30.42.10">
    <property type="match status" value="1"/>
</dbReference>
<name>A0A9D1LBX1_9FIRM</name>
<dbReference type="GO" id="GO:0016787">
    <property type="term" value="F:hydrolase activity"/>
    <property type="evidence" value="ECO:0007669"/>
    <property type="project" value="UniProtKB-KW"/>
</dbReference>
<dbReference type="PROSITE" id="PS51257">
    <property type="entry name" value="PROKAR_LIPOPROTEIN"/>
    <property type="match status" value="1"/>
</dbReference>